<feature type="domain" description="Anthranilate synthase component I N-terminal" evidence="10">
    <location>
        <begin position="18"/>
        <end position="165"/>
    </location>
</feature>
<evidence type="ECO:0000256" key="2">
    <source>
        <dbReference type="ARBA" id="ARBA00011575"/>
    </source>
</evidence>
<evidence type="ECO:0000259" key="10">
    <source>
        <dbReference type="Pfam" id="PF04715"/>
    </source>
</evidence>
<evidence type="ECO:0000256" key="8">
    <source>
        <dbReference type="ARBA" id="ARBA00047683"/>
    </source>
</evidence>
<dbReference type="Proteomes" id="UP000694480">
    <property type="component" value="Unassembled WGS sequence"/>
</dbReference>
<dbReference type="InterPro" id="IPR015890">
    <property type="entry name" value="Chorismate_C"/>
</dbReference>
<feature type="domain" description="Chorismate-utilising enzyme C-terminal" evidence="9">
    <location>
        <begin position="207"/>
        <end position="457"/>
    </location>
</feature>
<proteinExistence type="predicted"/>
<dbReference type="AlphaFoldDB" id="A0A931EAD2"/>
<dbReference type="Pfam" id="PF04715">
    <property type="entry name" value="Anth_synt_I_N"/>
    <property type="match status" value="1"/>
</dbReference>
<keyword evidence="4" id="KW-0479">Metal-binding</keyword>
<evidence type="ECO:0000256" key="7">
    <source>
        <dbReference type="ARBA" id="ARBA00025634"/>
    </source>
</evidence>
<keyword evidence="12" id="KW-1185">Reference proteome</keyword>
<evidence type="ECO:0000313" key="12">
    <source>
        <dbReference type="Proteomes" id="UP000694480"/>
    </source>
</evidence>
<comment type="caution">
    <text evidence="11">The sequence shown here is derived from an EMBL/GenBank/DDBJ whole genome shotgun (WGS) entry which is preliminary data.</text>
</comment>
<name>A0A931EAD2_9FLAO</name>
<evidence type="ECO:0000256" key="1">
    <source>
        <dbReference type="ARBA" id="ARBA00001946"/>
    </source>
</evidence>
<dbReference type="GO" id="GO:0046872">
    <property type="term" value="F:metal ion binding"/>
    <property type="evidence" value="ECO:0007669"/>
    <property type="project" value="UniProtKB-KW"/>
</dbReference>
<keyword evidence="5" id="KW-0460">Magnesium</keyword>
<dbReference type="EMBL" id="JADKYY010000001">
    <property type="protein sequence ID" value="MBF5026349.1"/>
    <property type="molecule type" value="Genomic_DNA"/>
</dbReference>
<organism evidence="11 12">
    <name type="scientific">Planobacterium oryzisoli</name>
    <dbReference type="NCBI Taxonomy" id="2771435"/>
    <lineage>
        <taxon>Bacteria</taxon>
        <taxon>Pseudomonadati</taxon>
        <taxon>Bacteroidota</taxon>
        <taxon>Flavobacteriia</taxon>
        <taxon>Flavobacteriales</taxon>
        <taxon>Weeksellaceae</taxon>
        <taxon>Chryseobacterium group</taxon>
        <taxon>Chryseobacterium</taxon>
    </lineage>
</organism>
<dbReference type="SUPFAM" id="SSF56322">
    <property type="entry name" value="ADC synthase"/>
    <property type="match status" value="1"/>
</dbReference>
<dbReference type="GO" id="GO:0004049">
    <property type="term" value="F:anthranilate synthase activity"/>
    <property type="evidence" value="ECO:0007669"/>
    <property type="project" value="UniProtKB-EC"/>
</dbReference>
<evidence type="ECO:0000259" key="9">
    <source>
        <dbReference type="Pfam" id="PF00425"/>
    </source>
</evidence>
<comment type="function">
    <text evidence="7">Part of a heterotetrameric complex that catalyzes the two-step biosynthesis of anthranilate, an intermediate in the biosynthesis of L-tryptophan. In the first step, the glutamine-binding beta subunit (TrpG) of anthranilate synthase (AS) provides the glutamine amidotransferase activity which generates ammonia as a substrate that, along with chorismate, is used in the second step, catalyzed by the large alpha subunit of AS (TrpE) to produce anthranilate. In the absence of TrpG, TrpE can synthesize anthranilate directly from chorismate and high concentrations of ammonia.</text>
</comment>
<dbReference type="PANTHER" id="PTHR11236:SF48">
    <property type="entry name" value="ISOCHORISMATE SYNTHASE MENF"/>
    <property type="match status" value="1"/>
</dbReference>
<sequence>MFTTKYPLKTHSTSLLSDLYTPIGIYLRIRDKFRDTVLLESAGNQNAQNNFSFIAINPIAGVEISTEGLAEIKFPLQEPEQLELPPGEITSLLHHFTQCFPSEAKKGSIEKRAQGLFGYIAYDAVQDFQGLKFADKAEKDALPLVRFRLYQYVIAINHHNDEMFLLENALPGLVSQSHFIKQLIQEKNAPVFPFKLRGEERSNLSNDAFISLVEAAKKHIFRGDVFQIVLSRQFSQGFEGDDFNVYRALRHINPSPYLFYFDFGDYRLMGSSPESQLLIENNKATIHPIAGTFSRTHDAEKDLDLARALKDDPKENSEHTMLVDLARNDLSIMGKNTTVTKFKEIHLFSHVIHMVSEVQSDLEPEANAFAVLASTFPQGTLSGAPKRRAMELIDSFEPTARQYYGGAIGFMGLDGTCNMAIMIRTLLSKNYTLSYQAGAGIVASSVPHNELKEVDHKLGALKQALIKAQTIA</sequence>
<comment type="catalytic activity">
    <reaction evidence="8">
        <text>chorismate + L-glutamine = anthranilate + pyruvate + L-glutamate + H(+)</text>
        <dbReference type="Rhea" id="RHEA:21732"/>
        <dbReference type="ChEBI" id="CHEBI:15361"/>
        <dbReference type="ChEBI" id="CHEBI:15378"/>
        <dbReference type="ChEBI" id="CHEBI:16567"/>
        <dbReference type="ChEBI" id="CHEBI:29748"/>
        <dbReference type="ChEBI" id="CHEBI:29985"/>
        <dbReference type="ChEBI" id="CHEBI:58359"/>
        <dbReference type="EC" id="4.1.3.27"/>
    </reaction>
</comment>
<evidence type="ECO:0000256" key="5">
    <source>
        <dbReference type="ARBA" id="ARBA00022842"/>
    </source>
</evidence>
<comment type="cofactor">
    <cofactor evidence="1">
        <name>Mg(2+)</name>
        <dbReference type="ChEBI" id="CHEBI:18420"/>
    </cofactor>
</comment>
<accession>A0A931EAD2</accession>
<comment type="subunit">
    <text evidence="2">Heterotetramer consisting of two non-identical subunits: a beta subunit (TrpG) and a large alpha subunit (TrpE).</text>
</comment>
<evidence type="ECO:0000256" key="6">
    <source>
        <dbReference type="ARBA" id="ARBA00023239"/>
    </source>
</evidence>
<reference evidence="11" key="1">
    <citation type="submission" date="2020-11" db="EMBL/GenBank/DDBJ databases">
        <title>Genome seq and assembly of Planobacterium sp.</title>
        <authorList>
            <person name="Chhetri G."/>
        </authorList>
    </citation>
    <scope>NUCLEOTIDE SEQUENCE</scope>
    <source>
        <strain evidence="11">GCR5</strain>
    </source>
</reference>
<protein>
    <recommendedName>
        <fullName evidence="3">Anthranilate synthase component 1</fullName>
    </recommendedName>
</protein>
<evidence type="ECO:0000256" key="4">
    <source>
        <dbReference type="ARBA" id="ARBA00022723"/>
    </source>
</evidence>
<dbReference type="PRINTS" id="PR00095">
    <property type="entry name" value="ANTSNTHASEI"/>
</dbReference>
<keyword evidence="6" id="KW-0456">Lyase</keyword>
<dbReference type="Pfam" id="PF00425">
    <property type="entry name" value="Chorismate_bind"/>
    <property type="match status" value="1"/>
</dbReference>
<dbReference type="Gene3D" id="3.60.120.10">
    <property type="entry name" value="Anthranilate synthase"/>
    <property type="match status" value="1"/>
</dbReference>
<dbReference type="PANTHER" id="PTHR11236">
    <property type="entry name" value="AMINOBENZOATE/ANTHRANILATE SYNTHASE"/>
    <property type="match status" value="1"/>
</dbReference>
<dbReference type="GO" id="GO:0000162">
    <property type="term" value="P:L-tryptophan biosynthetic process"/>
    <property type="evidence" value="ECO:0007669"/>
    <property type="project" value="TreeGrafter"/>
</dbReference>
<gene>
    <name evidence="11" type="ORF">IC612_00870</name>
</gene>
<dbReference type="RefSeq" id="WP_194738277.1">
    <property type="nucleotide sequence ID" value="NZ_JADKYY010000001.1"/>
</dbReference>
<dbReference type="InterPro" id="IPR019999">
    <property type="entry name" value="Anth_synth_I-like"/>
</dbReference>
<evidence type="ECO:0000256" key="3">
    <source>
        <dbReference type="ARBA" id="ARBA00020653"/>
    </source>
</evidence>
<dbReference type="InterPro" id="IPR006805">
    <property type="entry name" value="Anth_synth_I_N"/>
</dbReference>
<evidence type="ECO:0000313" key="11">
    <source>
        <dbReference type="EMBL" id="MBF5026349.1"/>
    </source>
</evidence>
<dbReference type="InterPro" id="IPR005801">
    <property type="entry name" value="ADC_synthase"/>
</dbReference>